<keyword evidence="1" id="KW-1133">Transmembrane helix</keyword>
<dbReference type="EMBL" id="JWSP02000004">
    <property type="protein sequence ID" value="PNO34941.1"/>
    <property type="molecule type" value="Genomic_DNA"/>
</dbReference>
<evidence type="ECO:0000313" key="3">
    <source>
        <dbReference type="Proteomes" id="UP000236163"/>
    </source>
</evidence>
<dbReference type="AlphaFoldDB" id="A0A2K0JI46"/>
<name>A0A2K0JI46_SALHO</name>
<keyword evidence="1" id="KW-0812">Transmembrane</keyword>
<proteinExistence type="predicted"/>
<evidence type="ECO:0000313" key="2">
    <source>
        <dbReference type="EMBL" id="PNO34941.1"/>
    </source>
</evidence>
<dbReference type="Proteomes" id="UP000236163">
    <property type="component" value="Unassembled WGS sequence"/>
</dbReference>
<evidence type="ECO:0000256" key="1">
    <source>
        <dbReference type="SAM" id="Phobius"/>
    </source>
</evidence>
<sequence>MTAITRRKPTIMGSFLLLFPFLVSETAIFALQNKNHTVMNPIIWVVFTLLALDAIREVMGVSSLTGLW</sequence>
<gene>
    <name evidence="2" type="ORF">RK55_018285</name>
</gene>
<reference evidence="3" key="1">
    <citation type="submission" date="2017-12" db="EMBL/GenBank/DDBJ databases">
        <title>FDA dAtabase for Regulatory Grade micrObial Sequences (FDA-ARGOS): Supporting development and validation of Infectious Disease Dx tests.</title>
        <authorList>
            <person name="Sichtig H."/>
            <person name="Tallon L."/>
            <person name="Sadzewicz L."/>
            <person name="Sengamalay N."/>
            <person name="Nagaraj S."/>
            <person name="Vavikolanu K."/>
            <person name="Aluvathingal J."/>
            <person name="Nadendla S."/>
            <person name="Pirone D.C."/>
            <person name="Hoffman M."/>
            <person name="Muruvanda T."/>
            <person name="Allard M."/>
            <person name="Evans P."/>
        </authorList>
    </citation>
    <scope>NUCLEOTIDE SEQUENCE [LARGE SCALE GENOMIC DNA]</scope>
    <source>
        <strain evidence="3">FDAARGOS_55</strain>
    </source>
</reference>
<feature type="transmembrane region" description="Helical" evidence="1">
    <location>
        <begin position="12"/>
        <end position="32"/>
    </location>
</feature>
<organism evidence="2 3">
    <name type="scientific">Salmonella enterica subsp. houtenae serovar 50:g,z51:-</name>
    <dbReference type="NCBI Taxonomy" id="1173947"/>
    <lineage>
        <taxon>Bacteria</taxon>
        <taxon>Pseudomonadati</taxon>
        <taxon>Pseudomonadota</taxon>
        <taxon>Gammaproteobacteria</taxon>
        <taxon>Enterobacterales</taxon>
        <taxon>Enterobacteriaceae</taxon>
        <taxon>Salmonella</taxon>
    </lineage>
</organism>
<accession>A0A2K0JI46</accession>
<keyword evidence="1" id="KW-0472">Membrane</keyword>
<comment type="caution">
    <text evidence="2">The sequence shown here is derived from an EMBL/GenBank/DDBJ whole genome shotgun (WGS) entry which is preliminary data.</text>
</comment>
<protein>
    <submittedName>
        <fullName evidence="2">Uncharacterized protein</fullName>
    </submittedName>
</protein>
<feature type="transmembrane region" description="Helical" evidence="1">
    <location>
        <begin position="38"/>
        <end position="55"/>
    </location>
</feature>
<dbReference type="NCBIfam" id="NF033695">
    <property type="entry name" value="trnsprt_adja_30"/>
    <property type="match status" value="1"/>
</dbReference>